<dbReference type="AlphaFoldDB" id="A0A9W8RRI8"/>
<evidence type="ECO:0000256" key="2">
    <source>
        <dbReference type="ARBA" id="ARBA00022833"/>
    </source>
</evidence>
<sequence length="489" mass="55144">MFGRFKPLTVVLGEADPQSTWRKNNISLLDVVYHQWRRNKLQARDSIASARLSDELPPVDVIRLLVSRYFETFHTIFPVLNEVGFTKDLNDLLENLSNTPFYLLVQVILVLALANGTYSPSQAPIPQSKSFVWLDLASSVPTTALELDECSIDTLRVIALLNTAKQALKLNETADYVYSGAGVRFSMMLGLNRTDVVDKTLTQIWDTVRELDLHACLACGAAPTVSSDKYEEFPKRRWADQGTISTHESYVSTEALHDILRRSRDTRTKITTLVNTEQHLQFQDVMALSQKLANDMAPISNNAKVQEQQSFAYKYVLFVYQKFLATLHRPFAPFRDPVFYLSRDITRNQAQDHYRQVCAAFRGGRNEEPFAALIAGNGTMFRIQAIQSALWLSFELYREDDYDVYVPGITGSGTVDKATIETLLSEGIVYAEKAIRTHELAGAAFLVPSLVLHHRAAIQRGQLPGSQQYHDTMSDAGKRLKDKLTNILV</sequence>
<keyword evidence="8" id="KW-1185">Reference proteome</keyword>
<evidence type="ECO:0000313" key="8">
    <source>
        <dbReference type="Proteomes" id="UP001152049"/>
    </source>
</evidence>
<keyword evidence="6" id="KW-0539">Nucleus</keyword>
<evidence type="ECO:0000256" key="6">
    <source>
        <dbReference type="ARBA" id="ARBA00023242"/>
    </source>
</evidence>
<dbReference type="Proteomes" id="UP001152049">
    <property type="component" value="Unassembled WGS sequence"/>
</dbReference>
<keyword evidence="1" id="KW-0479">Metal-binding</keyword>
<keyword evidence="3" id="KW-0805">Transcription regulation</keyword>
<keyword evidence="4" id="KW-0238">DNA-binding</keyword>
<dbReference type="OrthoDB" id="4337792at2759"/>
<evidence type="ECO:0000256" key="3">
    <source>
        <dbReference type="ARBA" id="ARBA00023015"/>
    </source>
</evidence>
<keyword evidence="5" id="KW-0804">Transcription</keyword>
<name>A0A9W8RRI8_9HYPO</name>
<evidence type="ECO:0000256" key="4">
    <source>
        <dbReference type="ARBA" id="ARBA00023125"/>
    </source>
</evidence>
<dbReference type="PANTHER" id="PTHR31944:SF131">
    <property type="entry name" value="HEME-RESPONSIVE ZINC FINGER TRANSCRIPTION FACTOR HAP1"/>
    <property type="match status" value="1"/>
</dbReference>
<reference evidence="7" key="1">
    <citation type="submission" date="2022-09" db="EMBL/GenBank/DDBJ databases">
        <title>Fusarium specimens isolated from Avocado Roots.</title>
        <authorList>
            <person name="Stajich J."/>
            <person name="Roper C."/>
            <person name="Heimlech-Rivalta G."/>
        </authorList>
    </citation>
    <scope>NUCLEOTIDE SEQUENCE</scope>
    <source>
        <strain evidence="7">CF00136</strain>
    </source>
</reference>
<comment type="caution">
    <text evidence="7">The sequence shown here is derived from an EMBL/GenBank/DDBJ whole genome shotgun (WGS) entry which is preliminary data.</text>
</comment>
<dbReference type="CDD" id="cd12148">
    <property type="entry name" value="fungal_TF_MHR"/>
    <property type="match status" value="1"/>
</dbReference>
<dbReference type="EMBL" id="JAOQAZ010000029">
    <property type="protein sequence ID" value="KAJ4250985.1"/>
    <property type="molecule type" value="Genomic_DNA"/>
</dbReference>
<dbReference type="GO" id="GO:0001228">
    <property type="term" value="F:DNA-binding transcription activator activity, RNA polymerase II-specific"/>
    <property type="evidence" value="ECO:0007669"/>
    <property type="project" value="TreeGrafter"/>
</dbReference>
<protein>
    <submittedName>
        <fullName evidence="7">Uncharacterized protein</fullName>
    </submittedName>
</protein>
<gene>
    <name evidence="7" type="ORF">NW762_011635</name>
</gene>
<dbReference type="GO" id="GO:0046872">
    <property type="term" value="F:metal ion binding"/>
    <property type="evidence" value="ECO:0007669"/>
    <property type="project" value="UniProtKB-KW"/>
</dbReference>
<dbReference type="GO" id="GO:0005634">
    <property type="term" value="C:nucleus"/>
    <property type="evidence" value="ECO:0007669"/>
    <property type="project" value="TreeGrafter"/>
</dbReference>
<organism evidence="7 8">
    <name type="scientific">Fusarium torreyae</name>
    <dbReference type="NCBI Taxonomy" id="1237075"/>
    <lineage>
        <taxon>Eukaryota</taxon>
        <taxon>Fungi</taxon>
        <taxon>Dikarya</taxon>
        <taxon>Ascomycota</taxon>
        <taxon>Pezizomycotina</taxon>
        <taxon>Sordariomycetes</taxon>
        <taxon>Hypocreomycetidae</taxon>
        <taxon>Hypocreales</taxon>
        <taxon>Nectriaceae</taxon>
        <taxon>Fusarium</taxon>
    </lineage>
</organism>
<evidence type="ECO:0000313" key="7">
    <source>
        <dbReference type="EMBL" id="KAJ4250985.1"/>
    </source>
</evidence>
<accession>A0A9W8RRI8</accession>
<dbReference type="GO" id="GO:0000978">
    <property type="term" value="F:RNA polymerase II cis-regulatory region sequence-specific DNA binding"/>
    <property type="evidence" value="ECO:0007669"/>
    <property type="project" value="TreeGrafter"/>
</dbReference>
<evidence type="ECO:0000256" key="5">
    <source>
        <dbReference type="ARBA" id="ARBA00023163"/>
    </source>
</evidence>
<dbReference type="InterPro" id="IPR051430">
    <property type="entry name" value="Fungal_TF_Env_Response"/>
</dbReference>
<keyword evidence="2" id="KW-0862">Zinc</keyword>
<evidence type="ECO:0000256" key="1">
    <source>
        <dbReference type="ARBA" id="ARBA00022723"/>
    </source>
</evidence>
<proteinExistence type="predicted"/>
<dbReference type="PANTHER" id="PTHR31944">
    <property type="entry name" value="HEME-RESPONSIVE ZINC FINGER TRANSCRIPTION FACTOR HAP1"/>
    <property type="match status" value="1"/>
</dbReference>